<organism evidence="1 2">
    <name type="scientific">Aspergillus cavernicola</name>
    <dbReference type="NCBI Taxonomy" id="176166"/>
    <lineage>
        <taxon>Eukaryota</taxon>
        <taxon>Fungi</taxon>
        <taxon>Dikarya</taxon>
        <taxon>Ascomycota</taxon>
        <taxon>Pezizomycotina</taxon>
        <taxon>Eurotiomycetes</taxon>
        <taxon>Eurotiomycetidae</taxon>
        <taxon>Eurotiales</taxon>
        <taxon>Aspergillaceae</taxon>
        <taxon>Aspergillus</taxon>
        <taxon>Aspergillus subgen. Nidulantes</taxon>
    </lineage>
</organism>
<sequence length="119" mass="14041">MRYKIKVMRNSFLWLDDILGETSWSELFTGYMEQPHEISTEITRRQIICLTTECTRRFWVGKNPLDNNDFLKLNGLWTFFHDNSQIPIKHAFCLAVIGAEGSWQGKSAWGKFYRVVDFV</sequence>
<gene>
    <name evidence="1" type="ORF">BDW59DRAFT_155640</name>
</gene>
<protein>
    <recommendedName>
        <fullName evidence="3">Heterokaryon incompatibility domain-containing protein</fullName>
    </recommendedName>
</protein>
<dbReference type="EMBL" id="JBFXLS010000384">
    <property type="protein sequence ID" value="KAL2810172.1"/>
    <property type="molecule type" value="Genomic_DNA"/>
</dbReference>
<accession>A0ABR4H3Z0</accession>
<reference evidence="1 2" key="1">
    <citation type="submission" date="2024-07" db="EMBL/GenBank/DDBJ databases">
        <title>Section-level genome sequencing and comparative genomics of Aspergillus sections Usti and Cavernicolus.</title>
        <authorList>
            <consortium name="Lawrence Berkeley National Laboratory"/>
            <person name="Nybo J.L."/>
            <person name="Vesth T.C."/>
            <person name="Theobald S."/>
            <person name="Frisvad J.C."/>
            <person name="Larsen T.O."/>
            <person name="Kjaerboelling I."/>
            <person name="Rothschild-Mancinelli K."/>
            <person name="Lyhne E.K."/>
            <person name="Kogle M.E."/>
            <person name="Barry K."/>
            <person name="Clum A."/>
            <person name="Na H."/>
            <person name="Ledsgaard L."/>
            <person name="Lin J."/>
            <person name="Lipzen A."/>
            <person name="Kuo A."/>
            <person name="Riley R."/>
            <person name="Mondo S."/>
            <person name="LaButti K."/>
            <person name="Haridas S."/>
            <person name="Pangalinan J."/>
            <person name="Salamov A.A."/>
            <person name="Simmons B.A."/>
            <person name="Magnuson J.K."/>
            <person name="Chen J."/>
            <person name="Drula E."/>
            <person name="Henrissat B."/>
            <person name="Wiebenga A."/>
            <person name="Lubbers R.J."/>
            <person name="Gomes A.C."/>
            <person name="Makela M.R."/>
            <person name="Stajich J."/>
            <person name="Grigoriev I.V."/>
            <person name="Mortensen U.H."/>
            <person name="De vries R.P."/>
            <person name="Baker S.E."/>
            <person name="Andersen M.R."/>
        </authorList>
    </citation>
    <scope>NUCLEOTIDE SEQUENCE [LARGE SCALE GENOMIC DNA]</scope>
    <source>
        <strain evidence="1 2">CBS 600.67</strain>
    </source>
</reference>
<keyword evidence="2" id="KW-1185">Reference proteome</keyword>
<evidence type="ECO:0000313" key="1">
    <source>
        <dbReference type="EMBL" id="KAL2810172.1"/>
    </source>
</evidence>
<evidence type="ECO:0008006" key="3">
    <source>
        <dbReference type="Google" id="ProtNLM"/>
    </source>
</evidence>
<comment type="caution">
    <text evidence="1">The sequence shown here is derived from an EMBL/GenBank/DDBJ whole genome shotgun (WGS) entry which is preliminary data.</text>
</comment>
<evidence type="ECO:0000313" key="2">
    <source>
        <dbReference type="Proteomes" id="UP001610335"/>
    </source>
</evidence>
<dbReference type="Proteomes" id="UP001610335">
    <property type="component" value="Unassembled WGS sequence"/>
</dbReference>
<proteinExistence type="predicted"/>
<name>A0ABR4H3Z0_9EURO</name>